<feature type="domain" description="S-adenosyl-l-methionine hydroxide adenosyltransferase C-terminal" evidence="4">
    <location>
        <begin position="169"/>
        <end position="244"/>
    </location>
</feature>
<evidence type="ECO:0008006" key="7">
    <source>
        <dbReference type="Google" id="ProtNLM"/>
    </source>
</evidence>
<dbReference type="PIRSF" id="PIRSF006779">
    <property type="entry name" value="UCP006779"/>
    <property type="match status" value="1"/>
</dbReference>
<dbReference type="InterPro" id="IPR002747">
    <property type="entry name" value="SAM_OH_AdoTrfase"/>
</dbReference>
<comment type="similarity">
    <text evidence="2">Belongs to the SAM hydrolase / SAM-dependent halogenase family.</text>
</comment>
<reference evidence="5 6" key="1">
    <citation type="journal article" date="2014" name="Genome Announc.">
        <title>Genome Sequence and Methylome of Soil Bacterium Gemmatirosa kalamazoonensis KBS708T, a Member of the Rarely Cultivated Gemmatimonadetes Phylum.</title>
        <authorList>
            <person name="Debruyn J.M."/>
            <person name="Radosevich M."/>
            <person name="Wommack K.E."/>
            <person name="Polson S.W."/>
            <person name="Hauser L.J."/>
            <person name="Fawaz M.N."/>
            <person name="Korlach J."/>
            <person name="Tsai Y.C."/>
        </authorList>
    </citation>
    <scope>NUCLEOTIDE SEQUENCE [LARGE SCALE GENOMIC DNA]</scope>
    <source>
        <strain evidence="5 6">KBS708</strain>
    </source>
</reference>
<protein>
    <recommendedName>
        <fullName evidence="7">SAM-dependent chlorinase/fluorinase</fullName>
    </recommendedName>
</protein>
<dbReference type="InterPro" id="IPR046470">
    <property type="entry name" value="SAM_HAT_C"/>
</dbReference>
<dbReference type="SUPFAM" id="SSF102522">
    <property type="entry name" value="Bacterial fluorinating enzyme, N-terminal domain"/>
    <property type="match status" value="1"/>
</dbReference>
<evidence type="ECO:0000259" key="3">
    <source>
        <dbReference type="Pfam" id="PF01887"/>
    </source>
</evidence>
<proteinExistence type="inferred from homology"/>
<dbReference type="InterPro" id="IPR023227">
    <property type="entry name" value="SAM_OH_AdoTrfase_C_sf"/>
</dbReference>
<evidence type="ECO:0000313" key="6">
    <source>
        <dbReference type="Proteomes" id="UP000019151"/>
    </source>
</evidence>
<dbReference type="PANTHER" id="PTHR35092">
    <property type="entry name" value="CHLORINASE MJ1651"/>
    <property type="match status" value="1"/>
</dbReference>
<evidence type="ECO:0000256" key="1">
    <source>
        <dbReference type="ARBA" id="ARBA00022691"/>
    </source>
</evidence>
<dbReference type="Gene3D" id="3.40.50.10790">
    <property type="entry name" value="S-adenosyl-l-methionine hydroxide adenosyltransferase, N-terminal"/>
    <property type="match status" value="1"/>
</dbReference>
<dbReference type="Gene3D" id="2.40.30.90">
    <property type="entry name" value="Bacterial fluorinating enzyme like"/>
    <property type="match status" value="1"/>
</dbReference>
<evidence type="ECO:0000259" key="4">
    <source>
        <dbReference type="Pfam" id="PF20257"/>
    </source>
</evidence>
<dbReference type="KEGG" id="gba:J421_3913"/>
<dbReference type="PATRIC" id="fig|861299.3.peg.3970"/>
<dbReference type="RefSeq" id="WP_025412898.1">
    <property type="nucleotide sequence ID" value="NZ_CP007128.1"/>
</dbReference>
<dbReference type="PANTHER" id="PTHR35092:SF1">
    <property type="entry name" value="CHLORINASE MJ1651"/>
    <property type="match status" value="1"/>
</dbReference>
<evidence type="ECO:0000313" key="5">
    <source>
        <dbReference type="EMBL" id="AHG91450.1"/>
    </source>
</evidence>
<dbReference type="InParanoid" id="W0RMA6"/>
<dbReference type="Pfam" id="PF20257">
    <property type="entry name" value="SAM_HAT_C"/>
    <property type="match status" value="1"/>
</dbReference>
<name>W0RMA6_9BACT</name>
<accession>W0RMA6</accession>
<organism evidence="5 6">
    <name type="scientific">Gemmatirosa kalamazoonensis</name>
    <dbReference type="NCBI Taxonomy" id="861299"/>
    <lineage>
        <taxon>Bacteria</taxon>
        <taxon>Pseudomonadati</taxon>
        <taxon>Gemmatimonadota</taxon>
        <taxon>Gemmatimonadia</taxon>
        <taxon>Gemmatimonadales</taxon>
        <taxon>Gemmatimonadaceae</taxon>
        <taxon>Gemmatirosa</taxon>
    </lineage>
</organism>
<sequence length="250" mass="25790">MRPIVTLLTDFGTADGYVAEMKGVLLTSVPDATVVDVTHDVPSQDVEAGRLAVARYWRRFPPGTVHIAVVDPGVGSSRAALAVASDGRFLVGPDNGLLSPALLAQGARVVALPVPPHAAPTFHGRDVFAPAAALLLQGVPLDSLGMPHDTPVVRRTAEAHRLADGTVAGQVITIDRFGNAITNLVTRGAAEVSVGGYTLAVRRSYADVEPGAVVALTGSNGLVEIAVRDGSAAQRLGLARGAPVLLRALR</sequence>
<dbReference type="OrthoDB" id="9792195at2"/>
<dbReference type="STRING" id="861299.J421_3913"/>
<dbReference type="HOGENOM" id="CLU_059734_1_1_0"/>
<feature type="domain" description="S-adenosyl-l-methionine hydroxide adenosyltransferase N-terminal" evidence="3">
    <location>
        <begin position="5"/>
        <end position="145"/>
    </location>
</feature>
<dbReference type="InterPro" id="IPR046469">
    <property type="entry name" value="SAM_HAT_N"/>
</dbReference>
<dbReference type="Pfam" id="PF01887">
    <property type="entry name" value="SAM_HAT_N"/>
    <property type="match status" value="1"/>
</dbReference>
<gene>
    <name evidence="5" type="ORF">J421_3913</name>
</gene>
<dbReference type="AlphaFoldDB" id="W0RMA6"/>
<evidence type="ECO:0000256" key="2">
    <source>
        <dbReference type="ARBA" id="ARBA00024035"/>
    </source>
</evidence>
<keyword evidence="1" id="KW-0949">S-adenosyl-L-methionine</keyword>
<dbReference type="Proteomes" id="UP000019151">
    <property type="component" value="Chromosome"/>
</dbReference>
<keyword evidence="6" id="KW-1185">Reference proteome</keyword>
<dbReference type="InterPro" id="IPR023228">
    <property type="entry name" value="SAM_OH_AdoTrfase_N_sf"/>
</dbReference>
<dbReference type="eggNOG" id="COG1912">
    <property type="taxonomic scope" value="Bacteria"/>
</dbReference>
<dbReference type="SUPFAM" id="SSF101852">
    <property type="entry name" value="Bacterial fluorinating enzyme, C-terminal domain"/>
    <property type="match status" value="1"/>
</dbReference>
<dbReference type="EMBL" id="CP007128">
    <property type="protein sequence ID" value="AHG91450.1"/>
    <property type="molecule type" value="Genomic_DNA"/>
</dbReference>